<feature type="region of interest" description="Disordered" evidence="1">
    <location>
        <begin position="1"/>
        <end position="48"/>
    </location>
</feature>
<name>A0A0G4ERZ8_VITBC</name>
<reference evidence="2 3" key="1">
    <citation type="submission" date="2014-11" db="EMBL/GenBank/DDBJ databases">
        <authorList>
            <person name="Zhu J."/>
            <person name="Qi W."/>
            <person name="Song R."/>
        </authorList>
    </citation>
    <scope>NUCLEOTIDE SEQUENCE [LARGE SCALE GENOMIC DNA]</scope>
</reference>
<feature type="compositionally biased region" description="Low complexity" evidence="1">
    <location>
        <begin position="1"/>
        <end position="16"/>
    </location>
</feature>
<dbReference type="InParanoid" id="A0A0G4ERZ8"/>
<accession>A0A0G4ERZ8</accession>
<keyword evidence="3" id="KW-1185">Reference proteome</keyword>
<protein>
    <submittedName>
        <fullName evidence="2">Uncharacterized protein</fullName>
    </submittedName>
</protein>
<sequence length="79" mass="8384">MGEAPRSFVPSPSFSPTLETEEPCEDPAGRSSSATAAERFSDADTSPESRLGACIAFLSQLAETRWTADVVATLNEHPV</sequence>
<evidence type="ECO:0000313" key="3">
    <source>
        <dbReference type="Proteomes" id="UP000041254"/>
    </source>
</evidence>
<organism evidence="2 3">
    <name type="scientific">Vitrella brassicaformis (strain CCMP3155)</name>
    <dbReference type="NCBI Taxonomy" id="1169540"/>
    <lineage>
        <taxon>Eukaryota</taxon>
        <taxon>Sar</taxon>
        <taxon>Alveolata</taxon>
        <taxon>Colpodellida</taxon>
        <taxon>Vitrellaceae</taxon>
        <taxon>Vitrella</taxon>
    </lineage>
</organism>
<evidence type="ECO:0000313" key="2">
    <source>
        <dbReference type="EMBL" id="CEM00677.1"/>
    </source>
</evidence>
<dbReference type="VEuPathDB" id="CryptoDB:Vbra_2422"/>
<proteinExistence type="predicted"/>
<dbReference type="AlphaFoldDB" id="A0A0G4ERZ8"/>
<evidence type="ECO:0000256" key="1">
    <source>
        <dbReference type="SAM" id="MobiDB-lite"/>
    </source>
</evidence>
<dbReference type="EMBL" id="CDMY01000296">
    <property type="protein sequence ID" value="CEM00677.1"/>
    <property type="molecule type" value="Genomic_DNA"/>
</dbReference>
<gene>
    <name evidence="2" type="ORF">Vbra_2422</name>
</gene>
<dbReference type="Proteomes" id="UP000041254">
    <property type="component" value="Unassembled WGS sequence"/>
</dbReference>